<sequence length="1112" mass="114148">MKPSIRKTVPLMAVLVFSCFSAVAGADFAGDLLVRAARYAALEYLGAELSVDGIEGNPLKGFSSGRITLSSKGDLLLSADSLHLKINPRSLLSMKPVISSFSILSADIDGEKLSRHIASLGPLSEDRSIAVQRAEMVNSTVTFGPNRANIGLLGVSFSENAASADIDISVNTVPIRGRAELDLSGGGLAVRSLILRAGKGEIEALGTIVPALSVGGFITGLDMTEIAALWPGVPPGTFRGILSLSFAGEGVWNAPLFSGDLHLESGLLRGIPLDRADGRWSFSENRLFFSPVDAMAASVPITGRFSLRFSPGKIPAAEGSFSAGGIDLQSVSRLLPALKDVGGRIETFTGRLSGPVDSLSGTGELRSREFSLFGVAASNAELSAELSPDMLKLAGKAGILEGTASFSGTVEKFTSAPRLNLTASARSFNLGKAFSLARGFRIPVLSGTGNADFSIKGTPEVPVVSGKVWAAKISSGRETFMSPSVSFSFRNGQTTLPAASAQWRGARLSASGKIGPAGKVDLKAVFDKVTAENLEILAPDIAPFKIKGTLEGNAVVKGEASSPTIRLNLSSAQISGPGTLSLKNCTADGTFPGGLKGLQKGDLNIALSAASGNWSGIPFSRIVLKMNKTGRIISLTSGSAKSGTGSFSGSGKAALPGKKGDETTLDLSLNFSGADLATLSKAFRLPFPLGGAATGTASLKGRASNPSISVSATSPKASIKGFTGTDLVLQLSGTPALLTISRFGAAFKGGSISGKGTVKTGKNPDITLDIAGKNLDLGALAKEISGAASLSVSGKADCSYKGRTAGGKNKGNGVIASSSLNIGGLRITSFTYPFSLEGDILRGKNASLAFYGGKVTGNGTLNLKTSQFSHRAAFSGVDVNSALQAFTGGLGGKVTGKAKGSLQASGTFIPQYSLAGKGSLSVSAGAVTGFRNADIAARLYGTTGIRYARTSIPFRLETGRIILEKGSRADAPGNDPIYKFLAAQGSVGPRGALNLNCAGNINMKLFNAIRGGAAGTLSGGSLEDALKGLLGGLKKGMAEEDFRDTTFTVRGTLDNPSITNLKTAPPPPKQTAPAQAPAQKPAPKPAPPAQPLKPKTPEDILKEKLLESIFKK</sequence>
<protein>
    <submittedName>
        <fullName evidence="2">Uncharacterized protein</fullName>
    </submittedName>
</protein>
<gene>
    <name evidence="2" type="ORF">SDC9_50840</name>
</gene>
<feature type="compositionally biased region" description="Pro residues" evidence="1">
    <location>
        <begin position="1080"/>
        <end position="1091"/>
    </location>
</feature>
<dbReference type="EMBL" id="VSSQ01001049">
    <property type="protein sequence ID" value="MPM04562.1"/>
    <property type="molecule type" value="Genomic_DNA"/>
</dbReference>
<dbReference type="PROSITE" id="PS51257">
    <property type="entry name" value="PROKAR_LIPOPROTEIN"/>
    <property type="match status" value="1"/>
</dbReference>
<dbReference type="PANTHER" id="PTHR30441:SF4">
    <property type="entry name" value="PROTEIN ASMA"/>
    <property type="match status" value="1"/>
</dbReference>
<feature type="region of interest" description="Disordered" evidence="1">
    <location>
        <begin position="1050"/>
        <end position="1100"/>
    </location>
</feature>
<organism evidence="2">
    <name type="scientific">bioreactor metagenome</name>
    <dbReference type="NCBI Taxonomy" id="1076179"/>
    <lineage>
        <taxon>unclassified sequences</taxon>
        <taxon>metagenomes</taxon>
        <taxon>ecological metagenomes</taxon>
    </lineage>
</organism>
<dbReference type="GO" id="GO:0005886">
    <property type="term" value="C:plasma membrane"/>
    <property type="evidence" value="ECO:0007669"/>
    <property type="project" value="TreeGrafter"/>
</dbReference>
<comment type="caution">
    <text evidence="2">The sequence shown here is derived from an EMBL/GenBank/DDBJ whole genome shotgun (WGS) entry which is preliminary data.</text>
</comment>
<accession>A0A644WLA1</accession>
<reference evidence="2" key="1">
    <citation type="submission" date="2019-08" db="EMBL/GenBank/DDBJ databases">
        <authorList>
            <person name="Kucharzyk K."/>
            <person name="Murdoch R.W."/>
            <person name="Higgins S."/>
            <person name="Loffler F."/>
        </authorList>
    </citation>
    <scope>NUCLEOTIDE SEQUENCE</scope>
</reference>
<dbReference type="PANTHER" id="PTHR30441">
    <property type="entry name" value="DUF748 DOMAIN-CONTAINING PROTEIN"/>
    <property type="match status" value="1"/>
</dbReference>
<feature type="compositionally biased region" description="Polar residues" evidence="1">
    <location>
        <begin position="1050"/>
        <end position="1060"/>
    </location>
</feature>
<evidence type="ECO:0000256" key="1">
    <source>
        <dbReference type="SAM" id="MobiDB-lite"/>
    </source>
</evidence>
<dbReference type="GO" id="GO:0090313">
    <property type="term" value="P:regulation of protein targeting to membrane"/>
    <property type="evidence" value="ECO:0007669"/>
    <property type="project" value="TreeGrafter"/>
</dbReference>
<proteinExistence type="predicted"/>
<name>A0A644WLA1_9ZZZZ</name>
<evidence type="ECO:0000313" key="2">
    <source>
        <dbReference type="EMBL" id="MPM04562.1"/>
    </source>
</evidence>
<dbReference type="InterPro" id="IPR052894">
    <property type="entry name" value="AsmA-related"/>
</dbReference>
<dbReference type="AlphaFoldDB" id="A0A644WLA1"/>